<dbReference type="GO" id="GO:0004803">
    <property type="term" value="F:transposase activity"/>
    <property type="evidence" value="ECO:0007669"/>
    <property type="project" value="InterPro"/>
</dbReference>
<feature type="domain" description="DUF4372" evidence="6">
    <location>
        <begin position="9"/>
        <end position="69"/>
    </location>
</feature>
<reference evidence="7 8" key="1">
    <citation type="submission" date="2018-05" db="EMBL/GenBank/DDBJ databases">
        <title>Flavobacterium sp. strain IMCC34759, incomplete genome.</title>
        <authorList>
            <person name="Joung Y."/>
            <person name="Cho J."/>
        </authorList>
    </citation>
    <scope>NUCLEOTIDE SEQUENCE [LARGE SCALE GENOMIC DNA]</scope>
    <source>
        <strain evidence="7 8">IMCC34759</strain>
    </source>
</reference>
<evidence type="ECO:0000256" key="4">
    <source>
        <dbReference type="ARBA" id="ARBA00023172"/>
    </source>
</evidence>
<accession>A0A2V4BIC9</accession>
<keyword evidence="2" id="KW-0815">Transposition</keyword>
<sequence>MGKNKYFSTKSVFGQLISLIDDSMIQKAVEKYNSDRYVKRFKSQDHLFSMIFCCIEKCNSLREVSAGMLGLSGKEETVRINSLPKKSTLSDANKGRKVEFFEEIYTNLLEKYGFILSDSRIKEALSKNVKIVDSTTISLFKDILKCVGRKSVDGKSKGGIKSHSVINADEKVPSLVWFTSAATHDHQFLKKLKCDEHTVYIFDKGYNDYKAFGHFTNQKTGFVTRIKENAKFEVTQTNDIPENIHSGILSDQIIEVEVNKEGAKTILKLRKIKYYDREHKRSFEFISNLFDFRTDTIAALYKIRWQIELLFKQIKQNFPLKYFLGDNENAIKIQIYCVLIVNLLLGVVKKSLKRKWSFSNLVSFCRIHLFNYIHLTKFLESPEKDWELNTQNYGQLGLFDAYLATG</sequence>
<evidence type="ECO:0000259" key="5">
    <source>
        <dbReference type="Pfam" id="PF01609"/>
    </source>
</evidence>
<dbReference type="Pfam" id="PF14294">
    <property type="entry name" value="DUF4372"/>
    <property type="match status" value="1"/>
</dbReference>
<organism evidence="7 8">
    <name type="scientific">Flavobacterium cheongpyeongense</name>
    <dbReference type="NCBI Taxonomy" id="2212651"/>
    <lineage>
        <taxon>Bacteria</taxon>
        <taxon>Pseudomonadati</taxon>
        <taxon>Bacteroidota</taxon>
        <taxon>Flavobacteriia</taxon>
        <taxon>Flavobacteriales</taxon>
        <taxon>Flavobacteriaceae</taxon>
        <taxon>Flavobacterium</taxon>
    </lineage>
</organism>
<dbReference type="InterPro" id="IPR047952">
    <property type="entry name" value="Transpos_IS4"/>
</dbReference>
<keyword evidence="8" id="KW-1185">Reference proteome</keyword>
<evidence type="ECO:0000313" key="7">
    <source>
        <dbReference type="EMBL" id="PXY38659.1"/>
    </source>
</evidence>
<dbReference type="NCBIfam" id="NF033592">
    <property type="entry name" value="transpos_IS4_1"/>
    <property type="match status" value="1"/>
</dbReference>
<feature type="domain" description="Transposase IS4-like" evidence="5">
    <location>
        <begin position="127"/>
        <end position="341"/>
    </location>
</feature>
<evidence type="ECO:0000313" key="8">
    <source>
        <dbReference type="Proteomes" id="UP000247903"/>
    </source>
</evidence>
<keyword evidence="3" id="KW-0238">DNA-binding</keyword>
<dbReference type="GO" id="GO:0003677">
    <property type="term" value="F:DNA binding"/>
    <property type="evidence" value="ECO:0007669"/>
    <property type="project" value="UniProtKB-KW"/>
</dbReference>
<dbReference type="PANTHER" id="PTHR33258">
    <property type="entry name" value="TRANSPOSASE INSL FOR INSERTION SEQUENCE ELEMENT IS186A-RELATED"/>
    <property type="match status" value="1"/>
</dbReference>
<dbReference type="InterPro" id="IPR002559">
    <property type="entry name" value="Transposase_11"/>
</dbReference>
<proteinExistence type="inferred from homology"/>
<evidence type="ECO:0000256" key="3">
    <source>
        <dbReference type="ARBA" id="ARBA00023125"/>
    </source>
</evidence>
<evidence type="ECO:0000256" key="1">
    <source>
        <dbReference type="ARBA" id="ARBA00010075"/>
    </source>
</evidence>
<dbReference type="InterPro" id="IPR012337">
    <property type="entry name" value="RNaseH-like_sf"/>
</dbReference>
<evidence type="ECO:0000259" key="6">
    <source>
        <dbReference type="Pfam" id="PF14294"/>
    </source>
</evidence>
<dbReference type="EMBL" id="QJHK01000045">
    <property type="protein sequence ID" value="PXY38659.1"/>
    <property type="molecule type" value="Genomic_DNA"/>
</dbReference>
<protein>
    <submittedName>
        <fullName evidence="7">IS4 family transposase</fullName>
    </submittedName>
</protein>
<keyword evidence="4" id="KW-0233">DNA recombination</keyword>
<dbReference type="GO" id="GO:0006313">
    <property type="term" value="P:DNA transposition"/>
    <property type="evidence" value="ECO:0007669"/>
    <property type="project" value="InterPro"/>
</dbReference>
<comment type="caution">
    <text evidence="7">The sequence shown here is derived from an EMBL/GenBank/DDBJ whole genome shotgun (WGS) entry which is preliminary data.</text>
</comment>
<comment type="similarity">
    <text evidence="1">Belongs to the transposase 11 family.</text>
</comment>
<dbReference type="Pfam" id="PF01609">
    <property type="entry name" value="DDE_Tnp_1"/>
    <property type="match status" value="1"/>
</dbReference>
<dbReference type="RefSeq" id="WP_110308725.1">
    <property type="nucleotide sequence ID" value="NZ_QJHK01000045.1"/>
</dbReference>
<name>A0A2V4BIC9_9FLAO</name>
<dbReference type="AlphaFoldDB" id="A0A2V4BIC9"/>
<dbReference type="InterPro" id="IPR025399">
    <property type="entry name" value="DUF4372"/>
</dbReference>
<dbReference type="PANTHER" id="PTHR33258:SF1">
    <property type="entry name" value="TRANSPOSASE INSL FOR INSERTION SEQUENCE ELEMENT IS186A-RELATED"/>
    <property type="match status" value="1"/>
</dbReference>
<dbReference type="OrthoDB" id="7327264at2"/>
<evidence type="ECO:0000256" key="2">
    <source>
        <dbReference type="ARBA" id="ARBA00022578"/>
    </source>
</evidence>
<dbReference type="SUPFAM" id="SSF53098">
    <property type="entry name" value="Ribonuclease H-like"/>
    <property type="match status" value="1"/>
</dbReference>
<dbReference type="Proteomes" id="UP000247903">
    <property type="component" value="Unassembled WGS sequence"/>
</dbReference>
<gene>
    <name evidence="7" type="ORF">DMB65_21830</name>
</gene>